<proteinExistence type="predicted"/>
<name>A0ABY8G4Q4_9GAMM</name>
<dbReference type="RefSeq" id="WP_125260601.1">
    <property type="nucleotide sequence ID" value="NZ_CP114280.1"/>
</dbReference>
<gene>
    <name evidence="2" type="ORF">O1Q98_14940</name>
</gene>
<accession>A0ABY8G4Q4</accession>
<evidence type="ECO:0000313" key="2">
    <source>
        <dbReference type="EMBL" id="WFN54933.1"/>
    </source>
</evidence>
<organism evidence="2 3">
    <name type="scientific">Dickeya lacustris</name>
    <dbReference type="NCBI Taxonomy" id="2259638"/>
    <lineage>
        <taxon>Bacteria</taxon>
        <taxon>Pseudomonadati</taxon>
        <taxon>Pseudomonadota</taxon>
        <taxon>Gammaproteobacteria</taxon>
        <taxon>Enterobacterales</taxon>
        <taxon>Pectobacteriaceae</taxon>
        <taxon>Dickeya</taxon>
    </lineage>
</organism>
<evidence type="ECO:0000256" key="1">
    <source>
        <dbReference type="SAM" id="MobiDB-lite"/>
    </source>
</evidence>
<feature type="region of interest" description="Disordered" evidence="1">
    <location>
        <begin position="1053"/>
        <end position="1081"/>
    </location>
</feature>
<sequence>MTDTWAPPPPPPATAQHQRLPAALTDGYFQVDELSFETLLVLARDIAANITFDDGSATPAGNWRALFDNSDITAMATLLSLDARREQSRFRHARSQGLPALLTYLLQLYFTLDNSYRTLTPGHSPGADRLSLMMQTVISASLARPFQLLVMLAQALSPGHPSLLAPPALHQLDPLWGIRYQSPHFHASTYPLLSAAELPALSVLDEQLQGCFSCALNAIIQWQRDCRSAFEAALAHDGHAPQMALYLSFLRQLARAQARINRFTERHLDFYYRDVLQQQPLPGPTDAVFLKLSLEARQSEPVLLAAGSAFSAGQDAQQRDIRYHSERPLWVSDVSVTAVYSLLLKRDPLMSPERELGFVTAIHSDSLWPWQADTPRTRTLLALFGETPGLHQHAQPRSPGIAILDPVLYLPEGRRQVSLTLNLHEAERPALAQQVALLRDAPPYLLPHRLKTALAILAQSMPALLPATGADAAIKQLVAALTPMQRFALRQRSEPEVITLLYKYFLLGLLSQAQDATHCCRLIGQLFSRQLLSRTPFLHHDDRALILSLSQPHLPASSLAVLAEWLGYSAQAGFHRLCDGLLRVRLSSETGWQTVDTYRLQPLSADDDGPYGLRLSFTLSPGFAAVIPCDPQRHGDIGSGACAAIVLDMQPDTPFFPYSLLHDWVLGSVIIDTQVDGVTAIEVHTPDGQADASKTFYPFGTQPTCPSSLTLASYEVAQKPLHALTLAIDWANLPGDNDGFARHYQRYPGDYRNQAFRAQLSVLRDGEWKNVGQPVALFGSDATSQRLLPGIQIHADVQHDFKPEQSACGSDEPSFDSARRNGLLRLTLCAPGHAFGHRRYSALVSDTLLMNSPLRRRWLGRRQPLPAPNPPYTPAIQRLTLGYRARSRLQPGEPAPAGARHSHLVHLHPFGHAQRYPDDSANGHGCTLFPRYDNDGNVFIALQGRAPGSLLNLFFHLDDRAAGVHIGPAPVFHWHYLVDNRWQAMSASQVIADTTEGFTVSGIITLELPADINDSHTLMPNGHYWLRVSTDEGIGHYANCLHVTPHVVRATRQWPTPEDSPTATGGDTAGAMHRGDTPPSAQDTLNWRVLSPQAGLGHVVQMLPLRPTPARESTDAFRARVSEQLRHKGRALTGWDYERLVLQHFPDIGQVRCFAHTRFGVPGHHPGRLLLLVYPRHHACQHQPCQPLPVSAARLAHIQRYLQTLSPPFAAIDVRAPHYEKVQVRCTVTFEAGQHTGLMLRRLNQDINDYLCPWREESVNRGFGHTVALRQIEAFIAHRSYVRFVTGFSLFTLSCQPGIDTAPPHWQLFDSASEPAAAQIRNPAENSALLTGLTPRYRWNIILPVEQHDLRVSSELTPQPARKTGIGDLTLGESFITVG</sequence>
<reference evidence="2 3" key="1">
    <citation type="submission" date="2022-12" db="EMBL/GenBank/DDBJ databases">
        <title>Complete genome sequencing of Dickeya lacustris type strain LMG30899.</title>
        <authorList>
            <person name="Dobhal S."/>
            <person name="Arizala D."/>
            <person name="Arif M."/>
        </authorList>
    </citation>
    <scope>NUCLEOTIDE SEQUENCE [LARGE SCALE GENOMIC DNA]</scope>
    <source>
        <strain evidence="2 3">LMG30899</strain>
    </source>
</reference>
<dbReference type="EMBL" id="CP114280">
    <property type="protein sequence ID" value="WFN54933.1"/>
    <property type="molecule type" value="Genomic_DNA"/>
</dbReference>
<protein>
    <submittedName>
        <fullName evidence="2">Baseplate J/gp47 family protein</fullName>
    </submittedName>
</protein>
<evidence type="ECO:0000313" key="3">
    <source>
        <dbReference type="Proteomes" id="UP001219630"/>
    </source>
</evidence>
<keyword evidence="3" id="KW-1185">Reference proteome</keyword>
<dbReference type="Proteomes" id="UP001219630">
    <property type="component" value="Chromosome"/>
</dbReference>